<dbReference type="AlphaFoldDB" id="A0A1E7FWT9"/>
<organism evidence="1 2">
    <name type="scientific">Fragilariopsis cylindrus CCMP1102</name>
    <dbReference type="NCBI Taxonomy" id="635003"/>
    <lineage>
        <taxon>Eukaryota</taxon>
        <taxon>Sar</taxon>
        <taxon>Stramenopiles</taxon>
        <taxon>Ochrophyta</taxon>
        <taxon>Bacillariophyta</taxon>
        <taxon>Bacillariophyceae</taxon>
        <taxon>Bacillariophycidae</taxon>
        <taxon>Bacillariales</taxon>
        <taxon>Bacillariaceae</taxon>
        <taxon>Fragilariopsis</taxon>
    </lineage>
</organism>
<name>A0A1E7FWT9_9STRA</name>
<gene>
    <name evidence="1" type="ORF">FRACYDRAFT_267344</name>
</gene>
<dbReference type="InParanoid" id="A0A1E7FWT9"/>
<dbReference type="Proteomes" id="UP000095751">
    <property type="component" value="Unassembled WGS sequence"/>
</dbReference>
<protein>
    <submittedName>
        <fullName evidence="1">Uncharacterized protein</fullName>
    </submittedName>
</protein>
<dbReference type="EMBL" id="KV784353">
    <property type="protein sequence ID" value="OEU22622.1"/>
    <property type="molecule type" value="Genomic_DNA"/>
</dbReference>
<evidence type="ECO:0000313" key="1">
    <source>
        <dbReference type="EMBL" id="OEU22622.1"/>
    </source>
</evidence>
<dbReference type="KEGG" id="fcy:FRACYDRAFT_267344"/>
<evidence type="ECO:0000313" key="2">
    <source>
        <dbReference type="Proteomes" id="UP000095751"/>
    </source>
</evidence>
<accession>A0A1E7FWT9</accession>
<reference evidence="1 2" key="1">
    <citation type="submission" date="2016-09" db="EMBL/GenBank/DDBJ databases">
        <title>Extensive genetic diversity and differential bi-allelic expression allows diatom success in the polar Southern Ocean.</title>
        <authorList>
            <consortium name="DOE Joint Genome Institute"/>
            <person name="Mock T."/>
            <person name="Otillar R.P."/>
            <person name="Strauss J."/>
            <person name="Dupont C."/>
            <person name="Frickenhaus S."/>
            <person name="Maumus F."/>
            <person name="Mcmullan M."/>
            <person name="Sanges R."/>
            <person name="Schmutz J."/>
            <person name="Toseland A."/>
            <person name="Valas R."/>
            <person name="Veluchamy A."/>
            <person name="Ward B.J."/>
            <person name="Allen A."/>
            <person name="Barry K."/>
            <person name="Falciatore A."/>
            <person name="Ferrante M."/>
            <person name="Fortunato A.E."/>
            <person name="Gloeckner G."/>
            <person name="Gruber A."/>
            <person name="Hipkin R."/>
            <person name="Janech M."/>
            <person name="Kroth P."/>
            <person name="Leese F."/>
            <person name="Lindquist E."/>
            <person name="Lyon B.R."/>
            <person name="Martin J."/>
            <person name="Mayer C."/>
            <person name="Parker M."/>
            <person name="Quesneville H."/>
            <person name="Raymond J."/>
            <person name="Uhlig C."/>
            <person name="Valentin K.U."/>
            <person name="Worden A.Z."/>
            <person name="Armbrust E.V."/>
            <person name="Bowler C."/>
            <person name="Green B."/>
            <person name="Moulton V."/>
            <person name="Van Oosterhout C."/>
            <person name="Grigoriev I."/>
        </authorList>
    </citation>
    <scope>NUCLEOTIDE SEQUENCE [LARGE SCALE GENOMIC DNA]</scope>
    <source>
        <strain evidence="1 2">CCMP1102</strain>
    </source>
</reference>
<keyword evidence="2" id="KW-1185">Reference proteome</keyword>
<sequence length="163" mass="18140">MGSEMPKYFMILDEEAWNLVSCWGQVFSGLSSRRCIAACVINGTGGDIQIKSTKLLEGGSPCYSIPTKEFDSDHGVLHAGGIIIFFGWSQQPSLLQPGNVFMHIETNAFTADLAHKKSRDVYAEAFAGFELGFLEKSYDDHGWWAKYWLLIRKTESSDISSSL</sequence>
<proteinExistence type="predicted"/>